<keyword evidence="6" id="KW-0732">Signal</keyword>
<feature type="compositionally biased region" description="Polar residues" evidence="5">
    <location>
        <begin position="628"/>
        <end position="638"/>
    </location>
</feature>
<dbReference type="SUPFAM" id="SSF56112">
    <property type="entry name" value="Protein kinase-like (PK-like)"/>
    <property type="match status" value="1"/>
</dbReference>
<feature type="compositionally biased region" description="Acidic residues" evidence="5">
    <location>
        <begin position="558"/>
        <end position="569"/>
    </location>
</feature>
<dbReference type="GO" id="GO:0016020">
    <property type="term" value="C:membrane"/>
    <property type="evidence" value="ECO:0007669"/>
    <property type="project" value="TreeGrafter"/>
</dbReference>
<keyword evidence="3" id="KW-0808">Transferase</keyword>
<dbReference type="InterPro" id="IPR036940">
    <property type="entry name" value="PI3/4_kinase_cat_sf"/>
</dbReference>
<dbReference type="GO" id="GO:0004430">
    <property type="term" value="F:1-phosphatidylinositol 4-kinase activity"/>
    <property type="evidence" value="ECO:0007669"/>
    <property type="project" value="UniProtKB-EC"/>
</dbReference>
<reference evidence="8 9" key="1">
    <citation type="journal article" date="2016" name="Mol. Biol. Evol.">
        <title>Comparative Genomics of Early-Diverging Mushroom-Forming Fungi Provides Insights into the Origins of Lignocellulose Decay Capabilities.</title>
        <authorList>
            <person name="Nagy L.G."/>
            <person name="Riley R."/>
            <person name="Tritt A."/>
            <person name="Adam C."/>
            <person name="Daum C."/>
            <person name="Floudas D."/>
            <person name="Sun H."/>
            <person name="Yadav J.S."/>
            <person name="Pangilinan J."/>
            <person name="Larsson K.H."/>
            <person name="Matsuura K."/>
            <person name="Barry K."/>
            <person name="Labutti K."/>
            <person name="Kuo R."/>
            <person name="Ohm R.A."/>
            <person name="Bhattacharya S.S."/>
            <person name="Shirouzu T."/>
            <person name="Yoshinaga Y."/>
            <person name="Martin F.M."/>
            <person name="Grigoriev I.V."/>
            <person name="Hibbett D.S."/>
        </authorList>
    </citation>
    <scope>NUCLEOTIDE SEQUENCE [LARGE SCALE GENOMIC DNA]</scope>
    <source>
        <strain evidence="8 9">TUFC12733</strain>
    </source>
</reference>
<dbReference type="GO" id="GO:0005737">
    <property type="term" value="C:cytoplasm"/>
    <property type="evidence" value="ECO:0007669"/>
    <property type="project" value="TreeGrafter"/>
</dbReference>
<dbReference type="Pfam" id="PF00454">
    <property type="entry name" value="PI3_PI4_kinase"/>
    <property type="match status" value="1"/>
</dbReference>
<evidence type="ECO:0000256" key="6">
    <source>
        <dbReference type="SAM" id="SignalP"/>
    </source>
</evidence>
<feature type="region of interest" description="Disordered" evidence="5">
    <location>
        <begin position="605"/>
        <end position="661"/>
    </location>
</feature>
<dbReference type="Gene3D" id="1.10.1070.11">
    <property type="entry name" value="Phosphatidylinositol 3-/4-kinase, catalytic domain"/>
    <property type="match status" value="1"/>
</dbReference>
<protein>
    <recommendedName>
        <fullName evidence="2">1-phosphatidylinositol 4-kinase</fullName>
        <ecNumber evidence="2">2.7.1.67</ecNumber>
    </recommendedName>
</protein>
<keyword evidence="4 8" id="KW-0418">Kinase</keyword>
<feature type="compositionally biased region" description="Low complexity" evidence="5">
    <location>
        <begin position="334"/>
        <end position="343"/>
    </location>
</feature>
<dbReference type="AlphaFoldDB" id="A0A167L3G5"/>
<accession>A0A167L3G5</accession>
<feature type="compositionally biased region" description="Pro residues" evidence="5">
    <location>
        <begin position="536"/>
        <end position="549"/>
    </location>
</feature>
<dbReference type="GO" id="GO:0046854">
    <property type="term" value="P:phosphatidylinositol phosphate biosynthetic process"/>
    <property type="evidence" value="ECO:0007669"/>
    <property type="project" value="InterPro"/>
</dbReference>
<evidence type="ECO:0000256" key="4">
    <source>
        <dbReference type="ARBA" id="ARBA00022777"/>
    </source>
</evidence>
<organism evidence="8 9">
    <name type="scientific">Calocera viscosa (strain TUFC12733)</name>
    <dbReference type="NCBI Taxonomy" id="1330018"/>
    <lineage>
        <taxon>Eukaryota</taxon>
        <taxon>Fungi</taxon>
        <taxon>Dikarya</taxon>
        <taxon>Basidiomycota</taxon>
        <taxon>Agaricomycotina</taxon>
        <taxon>Dacrymycetes</taxon>
        <taxon>Dacrymycetales</taxon>
        <taxon>Dacrymycetaceae</taxon>
        <taxon>Calocera</taxon>
    </lineage>
</organism>
<dbReference type="OrthoDB" id="10264149at2759"/>
<dbReference type="SMART" id="SM00146">
    <property type="entry name" value="PI3Kc"/>
    <property type="match status" value="1"/>
</dbReference>
<dbReference type="Gene3D" id="3.30.1010.10">
    <property type="entry name" value="Phosphatidylinositol 3-kinase Catalytic Subunit, Chain A, domain 4"/>
    <property type="match status" value="1"/>
</dbReference>
<comment type="catalytic activity">
    <reaction evidence="1">
        <text>a 1,2-diacyl-sn-glycero-3-phospho-(1D-myo-inositol) + ATP = a 1,2-diacyl-sn-glycero-3-phospho-(1D-myo-inositol 4-phosphate) + ADP + H(+)</text>
        <dbReference type="Rhea" id="RHEA:19877"/>
        <dbReference type="ChEBI" id="CHEBI:15378"/>
        <dbReference type="ChEBI" id="CHEBI:30616"/>
        <dbReference type="ChEBI" id="CHEBI:57880"/>
        <dbReference type="ChEBI" id="CHEBI:58178"/>
        <dbReference type="ChEBI" id="CHEBI:456216"/>
        <dbReference type="EC" id="2.7.1.67"/>
    </reaction>
</comment>
<keyword evidence="9" id="KW-1185">Reference proteome</keyword>
<gene>
    <name evidence="8" type="ORF">CALVIDRAFT_555945</name>
</gene>
<evidence type="ECO:0000313" key="8">
    <source>
        <dbReference type="EMBL" id="KZO95292.1"/>
    </source>
</evidence>
<dbReference type="EC" id="2.7.1.67" evidence="2"/>
<dbReference type="InterPro" id="IPR018936">
    <property type="entry name" value="PI3/4_kinase_CS"/>
</dbReference>
<dbReference type="PROSITE" id="PS00915">
    <property type="entry name" value="PI3_4_KINASE_1"/>
    <property type="match status" value="1"/>
</dbReference>
<evidence type="ECO:0000256" key="1">
    <source>
        <dbReference type="ARBA" id="ARBA00001686"/>
    </source>
</evidence>
<dbReference type="InterPro" id="IPR057754">
    <property type="entry name" value="PI4-kinase_beta/PIK1_cat"/>
</dbReference>
<dbReference type="PANTHER" id="PTHR10048:SF22">
    <property type="entry name" value="PHOSPHATIDYLINOSITOL 4-KINASE BETA"/>
    <property type="match status" value="1"/>
</dbReference>
<feature type="signal peptide" evidence="6">
    <location>
        <begin position="1"/>
        <end position="21"/>
    </location>
</feature>
<feature type="compositionally biased region" description="Acidic residues" evidence="5">
    <location>
        <begin position="213"/>
        <end position="225"/>
    </location>
</feature>
<sequence length="1106" mass="122086">MSHALLLRLFLSPSFFSVHVALQYLRTYGDHVGITHYLTGRLKGMDPVEVEGLWGLVCHLLVTRPSKSAALECFVLERAEESTHIALLTIWFMQAALSDLSKTKRDTPSFYICSRVLNRLHTIIFDPPIHTNAPYGSVLESSRKGQVKPRMGPALVGMGTALGAFALPQLGVVGDWAVKQGRVEEGIPKRPRPPGEDVDSPSTPAAPAVLYEQGDDLPDEEDPDSAVDGQPPPEPPFTGRSDSQSRHTSIYGADPSGTRNLSTVSLELPHTAPIPGARRVSGPHATSPSLPFAFPPRRPEVEDPFGQLDSETKPGKNAPPEPRFPTHIDRQHSRFSSSPSIPSAMRQSTDIQLLARYPPDAQTALLKANYFKCQTRFLLSLESISNRLLIVPKPARVSALRAELTNLNHQLPSEVCLPMWCPSTDSDKCRTHHRIVRIPAGECVVLNSAERAPYLLFLEILQGDLDFDPVKRGNKEIVKKLLKEQQQHLTNGHAHHEQDEVHVDLRKQAIKSLSGTQQAALGQTLPDSIPEASVLLPPPVLSTIPPTPDGPSRTSLADESESPEEDEEMDLVEQLYGSNISLRAEAIDLADSIVLPTPPKNKALDIATWSRSNPTSPRPETGIDMTPRRNSNVGVPQQTPSPGPSFTPPQEGNMTPGGHLPVLSLEDYSERMRTAAVMLAQLNANMAATPPSPEQHPTLVGGVLSWIPGASRPPPPQRQATNGYLPDGTPAPHSAAVRLRLNHAEATGIKEKIMKEMMSLEEERMQRMSEAEGEDVGLGMSGTQNRKTAEDETIVRRELNKSDPSAPVFKEVWATKKARIRSNSPYGHLATWDCISMIVKTGADLRQEQLATQLIREFERIWKEENCLCFARSFRILITSISSGLVETVTDAVSIHSIKKAEYARRLADGRFGNVSLMDHFVNSYGDPSSARFVRAQRNFIRSLAGYSVITYLLQIKDRHNGNILLDRDGHLIHIDFGFMLSNSPGGNMGFEAAPFKLPMEYVDILGGIDSKAFAEFKALFIDGFEAARKHCDRIITVVELMQKDSALPCFVLLGEQTATALRDRFQPGLTQSLFRDYLERLIISSVGSTWTRLYDSYQYYSQSIL</sequence>
<feature type="region of interest" description="Disordered" evidence="5">
    <location>
        <begin position="530"/>
        <end position="569"/>
    </location>
</feature>
<feature type="region of interest" description="Disordered" evidence="5">
    <location>
        <begin position="184"/>
        <end position="343"/>
    </location>
</feature>
<dbReference type="EMBL" id="KV417290">
    <property type="protein sequence ID" value="KZO95292.1"/>
    <property type="molecule type" value="Genomic_DNA"/>
</dbReference>
<dbReference type="PROSITE" id="PS00916">
    <property type="entry name" value="PI3_4_KINASE_2"/>
    <property type="match status" value="1"/>
</dbReference>
<dbReference type="STRING" id="1330018.A0A167L3G5"/>
<proteinExistence type="predicted"/>
<feature type="domain" description="PI3K/PI4K catalytic" evidence="7">
    <location>
        <begin position="814"/>
        <end position="1091"/>
    </location>
</feature>
<feature type="chain" id="PRO_5007889681" description="1-phosphatidylinositol 4-kinase" evidence="6">
    <location>
        <begin position="22"/>
        <end position="1106"/>
    </location>
</feature>
<evidence type="ECO:0000256" key="5">
    <source>
        <dbReference type="SAM" id="MobiDB-lite"/>
    </source>
</evidence>
<dbReference type="InterPro" id="IPR011009">
    <property type="entry name" value="Kinase-like_dom_sf"/>
</dbReference>
<dbReference type="PANTHER" id="PTHR10048">
    <property type="entry name" value="PHOSPHATIDYLINOSITOL KINASE"/>
    <property type="match status" value="1"/>
</dbReference>
<dbReference type="GO" id="GO:0048015">
    <property type="term" value="P:phosphatidylinositol-mediated signaling"/>
    <property type="evidence" value="ECO:0007669"/>
    <property type="project" value="TreeGrafter"/>
</dbReference>
<dbReference type="FunFam" id="1.10.1070.11:FF:000016">
    <property type="entry name" value="PIK1p Phosphatidylinositol 4-kinase"/>
    <property type="match status" value="1"/>
</dbReference>
<name>A0A167L3G5_CALVF</name>
<dbReference type="CDD" id="cd05168">
    <property type="entry name" value="PI4Kc_III_beta"/>
    <property type="match status" value="1"/>
</dbReference>
<dbReference type="PROSITE" id="PS50290">
    <property type="entry name" value="PI3_4_KINASE_3"/>
    <property type="match status" value="1"/>
</dbReference>
<evidence type="ECO:0000256" key="2">
    <source>
        <dbReference type="ARBA" id="ARBA00012169"/>
    </source>
</evidence>
<feature type="region of interest" description="Disordered" evidence="5">
    <location>
        <begin position="772"/>
        <end position="791"/>
    </location>
</feature>
<evidence type="ECO:0000256" key="3">
    <source>
        <dbReference type="ARBA" id="ARBA00022679"/>
    </source>
</evidence>
<evidence type="ECO:0000313" key="9">
    <source>
        <dbReference type="Proteomes" id="UP000076738"/>
    </source>
</evidence>
<dbReference type="Proteomes" id="UP000076738">
    <property type="component" value="Unassembled WGS sequence"/>
</dbReference>
<dbReference type="InterPro" id="IPR015433">
    <property type="entry name" value="PI3/4_kinase"/>
</dbReference>
<dbReference type="InterPro" id="IPR000403">
    <property type="entry name" value="PI3/4_kinase_cat_dom"/>
</dbReference>
<evidence type="ECO:0000259" key="7">
    <source>
        <dbReference type="PROSITE" id="PS50290"/>
    </source>
</evidence>